<comment type="caution">
    <text evidence="1">The sequence shown here is derived from an EMBL/GenBank/DDBJ whole genome shotgun (WGS) entry which is preliminary data.</text>
</comment>
<organism evidence="1 3">
    <name type="scientific">Phytophthora rubi</name>
    <dbReference type="NCBI Taxonomy" id="129364"/>
    <lineage>
        <taxon>Eukaryota</taxon>
        <taxon>Sar</taxon>
        <taxon>Stramenopiles</taxon>
        <taxon>Oomycota</taxon>
        <taxon>Peronosporomycetes</taxon>
        <taxon>Peronosporales</taxon>
        <taxon>Peronosporaceae</taxon>
        <taxon>Phytophthora</taxon>
    </lineage>
</organism>
<protein>
    <submittedName>
        <fullName evidence="1">Uncharacterized protein</fullName>
    </submittedName>
</protein>
<accession>A0A6A3HXB1</accession>
<reference evidence="1 3" key="1">
    <citation type="submission" date="2018-09" db="EMBL/GenBank/DDBJ databases">
        <title>Genomic investigation of the strawberry pathogen Phytophthora fragariae indicates pathogenicity is determined by transcriptional variation in three key races.</title>
        <authorList>
            <person name="Adams T.M."/>
            <person name="Armitage A.D."/>
            <person name="Sobczyk M.K."/>
            <person name="Bates H.J."/>
            <person name="Dunwell J.M."/>
            <person name="Nellist C.F."/>
            <person name="Harrison R.J."/>
        </authorList>
    </citation>
    <scope>NUCLEOTIDE SEQUENCE [LARGE SCALE GENOMIC DNA]</scope>
    <source>
        <strain evidence="1 3">SCRP249</strain>
        <strain evidence="2 4">SCRP333</strain>
    </source>
</reference>
<evidence type="ECO:0000313" key="4">
    <source>
        <dbReference type="Proteomes" id="UP000434957"/>
    </source>
</evidence>
<proteinExistence type="predicted"/>
<dbReference type="Proteomes" id="UP000429607">
    <property type="component" value="Unassembled WGS sequence"/>
</dbReference>
<gene>
    <name evidence="1" type="ORF">PR001_g26238</name>
    <name evidence="2" type="ORF">PR003_g29677</name>
</gene>
<dbReference type="Proteomes" id="UP000434957">
    <property type="component" value="Unassembled WGS sequence"/>
</dbReference>
<dbReference type="EMBL" id="QXFV01003817">
    <property type="protein sequence ID" value="KAE8973682.1"/>
    <property type="molecule type" value="Genomic_DNA"/>
</dbReference>
<evidence type="ECO:0000313" key="2">
    <source>
        <dbReference type="EMBL" id="KAE9274213.1"/>
    </source>
</evidence>
<evidence type="ECO:0000313" key="3">
    <source>
        <dbReference type="Proteomes" id="UP000429607"/>
    </source>
</evidence>
<name>A0A6A3HXB1_9STRA</name>
<evidence type="ECO:0000313" key="1">
    <source>
        <dbReference type="EMBL" id="KAE8973682.1"/>
    </source>
</evidence>
<sequence>MRPVVGVAARSLSFLLTACVRDRSVQDRASRAAAACRMRWIGAVQSAVAPGQVTCAHYAICTE</sequence>
<dbReference type="AlphaFoldDB" id="A0A6A3HXB1"/>
<dbReference type="EMBL" id="QXFT01005106">
    <property type="protein sequence ID" value="KAE9274213.1"/>
    <property type="molecule type" value="Genomic_DNA"/>
</dbReference>
<keyword evidence="4" id="KW-1185">Reference proteome</keyword>